<keyword evidence="2" id="KW-1185">Reference proteome</keyword>
<accession>A0ACC2Q8B8</accession>
<reference evidence="1" key="1">
    <citation type="submission" date="2023-03" db="EMBL/GenBank/DDBJ databases">
        <title>Chromosome-level genomes of two armyworms, Mythimna separata and Mythimna loreyi, provide insights into the biosynthesis and reception of sex pheromones.</title>
        <authorList>
            <person name="Zhao H."/>
        </authorList>
    </citation>
    <scope>NUCLEOTIDE SEQUENCE</scope>
    <source>
        <strain evidence="1">BeijingLab</strain>
    </source>
</reference>
<name>A0ACC2Q8B8_9NEOP</name>
<sequence length="330" mass="34990">MKVIIAIVFAIGSVSALGSGPYLPSGWRPQGPSFYLPSEVSKPSDSPLKENLQIETEASGSDALREYGPPKVDEVIQFSVNQGLPDVATEQTFFVQSLATQELQTDAEVSAAVEANTEAALVVEEVASTTEAQLAQIAEEQATEILSEAQPTVEATLLEVVAEVVEQTSEAVQEVATEAAAQEETVAPVAVNAEEEIVAPTAVAQEEVTAVVEDAVVPTAAVVEQVIVERLSEGVNNIADALVKLENEVKAAEALETAVEIKAEVSGSLQQAPEGFLEYGPPGFREYGPPKAEDLARAAAVQVAPTSAFENNEVRRRRFSPKFKSGHKKH</sequence>
<gene>
    <name evidence="1" type="ORF">PYW08_010448</name>
</gene>
<protein>
    <submittedName>
        <fullName evidence="1">Uncharacterized protein</fullName>
    </submittedName>
</protein>
<evidence type="ECO:0000313" key="2">
    <source>
        <dbReference type="Proteomes" id="UP001231649"/>
    </source>
</evidence>
<evidence type="ECO:0000313" key="1">
    <source>
        <dbReference type="EMBL" id="KAJ8708082.1"/>
    </source>
</evidence>
<proteinExistence type="predicted"/>
<dbReference type="EMBL" id="CM056802">
    <property type="protein sequence ID" value="KAJ8708082.1"/>
    <property type="molecule type" value="Genomic_DNA"/>
</dbReference>
<dbReference type="Proteomes" id="UP001231649">
    <property type="component" value="Chromosome 26"/>
</dbReference>
<comment type="caution">
    <text evidence="1">The sequence shown here is derived from an EMBL/GenBank/DDBJ whole genome shotgun (WGS) entry which is preliminary data.</text>
</comment>
<organism evidence="1 2">
    <name type="scientific">Mythimna loreyi</name>
    <dbReference type="NCBI Taxonomy" id="667449"/>
    <lineage>
        <taxon>Eukaryota</taxon>
        <taxon>Metazoa</taxon>
        <taxon>Ecdysozoa</taxon>
        <taxon>Arthropoda</taxon>
        <taxon>Hexapoda</taxon>
        <taxon>Insecta</taxon>
        <taxon>Pterygota</taxon>
        <taxon>Neoptera</taxon>
        <taxon>Endopterygota</taxon>
        <taxon>Lepidoptera</taxon>
        <taxon>Glossata</taxon>
        <taxon>Ditrysia</taxon>
        <taxon>Noctuoidea</taxon>
        <taxon>Noctuidae</taxon>
        <taxon>Noctuinae</taxon>
        <taxon>Hadenini</taxon>
        <taxon>Mythimna</taxon>
    </lineage>
</organism>